<reference evidence="4 5" key="1">
    <citation type="journal article" date="2022" name="IScience">
        <title>An ultrasensitive nanofiber-based assay for enzymatic hydrolysis and deep-sea microbial degradation of cellulose.</title>
        <authorList>
            <person name="Tsudome M."/>
            <person name="Tachioka M."/>
            <person name="Miyazaki M."/>
            <person name="Uchimura K."/>
            <person name="Tsuda M."/>
            <person name="Takaki Y."/>
            <person name="Deguchi S."/>
        </authorList>
    </citation>
    <scope>NUCLEOTIDE SEQUENCE [LARGE SCALE GENOMIC DNA]</scope>
    <source>
        <strain evidence="4 5">GE09</strain>
    </source>
</reference>
<keyword evidence="5" id="KW-1185">Reference proteome</keyword>
<evidence type="ECO:0000313" key="5">
    <source>
        <dbReference type="Proteomes" id="UP001320119"/>
    </source>
</evidence>
<dbReference type="AlphaFoldDB" id="A0AAN1WG67"/>
<evidence type="ECO:0000256" key="1">
    <source>
        <dbReference type="SAM" id="MobiDB-lite"/>
    </source>
</evidence>
<dbReference type="Proteomes" id="UP001320119">
    <property type="component" value="Chromosome"/>
</dbReference>
<feature type="signal peptide" evidence="2">
    <location>
        <begin position="1"/>
        <end position="21"/>
    </location>
</feature>
<dbReference type="InterPro" id="IPR013039">
    <property type="entry name" value="DUF1588"/>
</dbReference>
<dbReference type="RefSeq" id="WP_236986489.1">
    <property type="nucleotide sequence ID" value="NZ_AP023086.1"/>
</dbReference>
<organism evidence="4 5">
    <name type="scientific">Marinagarivorans cellulosilyticus</name>
    <dbReference type="NCBI Taxonomy" id="2721545"/>
    <lineage>
        <taxon>Bacteria</taxon>
        <taxon>Pseudomonadati</taxon>
        <taxon>Pseudomonadota</taxon>
        <taxon>Gammaproteobacteria</taxon>
        <taxon>Cellvibrionales</taxon>
        <taxon>Cellvibrionaceae</taxon>
        <taxon>Marinagarivorans</taxon>
    </lineage>
</organism>
<protein>
    <recommendedName>
        <fullName evidence="3">DUF1588 domain-containing protein</fullName>
    </recommendedName>
</protein>
<gene>
    <name evidence="4" type="ORF">MARGE09_P1211</name>
</gene>
<feature type="compositionally biased region" description="Low complexity" evidence="1">
    <location>
        <begin position="28"/>
        <end position="59"/>
    </location>
</feature>
<accession>A0AAN1WG67</accession>
<evidence type="ECO:0000256" key="2">
    <source>
        <dbReference type="SAM" id="SignalP"/>
    </source>
</evidence>
<feature type="domain" description="DUF1588" evidence="3">
    <location>
        <begin position="371"/>
        <end position="459"/>
    </location>
</feature>
<sequence length="928" mass="101539">MKILGLAILLVVLVGCGSPNEQPEVPQASTIPKAPAASTAPSSNSAASSKSSAAFSSSESSESTVNSAEAISSSSIIGMESTIHQDVIQAACAACHNPLGVASNQSLLFAIGDNNVEQENLTIFNAFALNTDARWLLEVAAGGHNHGGGQQLVEGSESFAMVVEYLEGITGEDLSEGIANQKKYTIESPATTYRRASLLLTGEIPEENMLIAIDGSDEATLRTAILELMHGDGFKAFLKRGANDQLLVRSLLESKNLRADFQYYYPIFRESYIVDNTTNLNYLDRVLFELAEAPLELIAHVVLNDRPYSEILTASYTMVSEQTARIYKTELSPQSGEFLPAINFGQHVSESDKRHPFWDWDVSRAVTIPHAGVLTEPSFLQQYPTTATNRNRARAHWVYKHFLGFDIESAMTRTISNTALLDDTENPTLNNIACTRCHSLIDPMAGAFQNFSERGMYKANAGGIDSLDEEYKTSPLYAAGDTWYADMLPPAFNGIAIASKNASVQALAKLLVEDPRFNSAAVKFWWPAIFGEPMFSGAQPSSQYSEKSKTLSSLANTFGASQQNLRQLLADMIMSDWFRAQAVEPANTTSLVVSSGGRRLLTPEELANKTASLTGVYDDHLVNEMAVLYGGIDSFNTTERLRNLNAMMLRAAERHALTNACNIIVSEFSSAAPSRHLFNLVEPYSTPSAAYTQDIIFSEIEKQSVDFSITVQALPEQRISYVMTSLTDVFEDNNLNNTEIYNITVIDPNGAVVLDGDARLLYREHDWVTGEPAGAWNAPIKLRNGFEVSIEVPVSISGTYVLRLSLAAAAIGNHLNITVSPQQLQASASDAASTHFRLQMAKLIERMHGKRYEQNSPAVLAYTQLFIDLRNNRLLRGGEKNIVEGGLRCGYSSGGVPTRIWGADPFLNLGAWRGVMVSLMTDFNYLYE</sequence>
<dbReference type="Pfam" id="PF07627">
    <property type="entry name" value="PSCyt3"/>
    <property type="match status" value="1"/>
</dbReference>
<dbReference type="PROSITE" id="PS51257">
    <property type="entry name" value="PROKAR_LIPOPROTEIN"/>
    <property type="match status" value="1"/>
</dbReference>
<name>A0AAN1WG67_9GAMM</name>
<evidence type="ECO:0000259" key="3">
    <source>
        <dbReference type="Pfam" id="PF07627"/>
    </source>
</evidence>
<proteinExistence type="predicted"/>
<feature type="region of interest" description="Disordered" evidence="1">
    <location>
        <begin position="22"/>
        <end position="59"/>
    </location>
</feature>
<dbReference type="KEGG" id="marq:MARGE09_P1211"/>
<keyword evidence="2" id="KW-0732">Signal</keyword>
<feature type="chain" id="PRO_5042850814" description="DUF1588 domain-containing protein" evidence="2">
    <location>
        <begin position="22"/>
        <end position="928"/>
    </location>
</feature>
<evidence type="ECO:0000313" key="4">
    <source>
        <dbReference type="EMBL" id="BCD97011.1"/>
    </source>
</evidence>
<dbReference type="EMBL" id="AP023086">
    <property type="protein sequence ID" value="BCD97011.1"/>
    <property type="molecule type" value="Genomic_DNA"/>
</dbReference>